<evidence type="ECO:0000256" key="10">
    <source>
        <dbReference type="ARBA" id="ARBA00040751"/>
    </source>
</evidence>
<comment type="subcellular location">
    <subcellularLocation>
        <location evidence="1">Mitochondrion inner membrane</location>
        <topology evidence="1">Peripheral membrane protein</topology>
        <orientation evidence="1">Matrix side</orientation>
    </subcellularLocation>
</comment>
<dbReference type="Pfam" id="PF05193">
    <property type="entry name" value="Peptidase_M16_C"/>
    <property type="match status" value="1"/>
</dbReference>
<evidence type="ECO:0000313" key="16">
    <source>
        <dbReference type="EMBL" id="CDO53738.1"/>
    </source>
</evidence>
<comment type="caution">
    <text evidence="16">The sequence shown here is derived from an EMBL/GenBank/DDBJ whole genome shotgun (WGS) entry which is preliminary data.</text>
</comment>
<dbReference type="Gene3D" id="3.30.830.10">
    <property type="entry name" value="Metalloenzyme, LuxS/M16 peptidase-like"/>
    <property type="match status" value="2"/>
</dbReference>
<dbReference type="GO" id="GO:0005743">
    <property type="term" value="C:mitochondrial inner membrane"/>
    <property type="evidence" value="ECO:0007669"/>
    <property type="project" value="UniProtKB-SubCell"/>
</dbReference>
<dbReference type="STRING" id="1173061.A0A0J9X983"/>
<sequence length="406" mass="41623">MLTRSTAARSTIRTVGRRAFSSQEVSGVKVISRDDGRTTSQVSVIIKAGSRYNTTPGLAHILEKFAFKNTSNRSALRLTRETELLGGQLSTSLSRENIVLTAKFLREDLPYFVEALGDVLANTSFNKYELIEDVTPLVALEAQAAAQNAAFVSTEAAYSAAFHNGLGNSLLAESYSPVTIDQVKNFASSAFTKSNITVVGNSVVESDLAALVGKYFGGLSAGSALSSPATKAHSGEVRVKSSGANALTIAFPSTSVNPANSVIAHVLGGASNVKWSVGSSLLSHVANKTGTTINTSYSPYSDASLLSVTISGASALAVSDAAALATKEIKGLSASLSEEAIKKASAAVRFAAADLVDANPVAAVLAGDAAVSADAIAEAASTLSSGPVAVGAVGQVHNLPYADELF</sequence>
<dbReference type="OrthoDB" id="6369905at2759"/>
<evidence type="ECO:0000259" key="14">
    <source>
        <dbReference type="Pfam" id="PF00675"/>
    </source>
</evidence>
<dbReference type="GO" id="GO:0046872">
    <property type="term" value="F:metal ion binding"/>
    <property type="evidence" value="ECO:0007669"/>
    <property type="project" value="InterPro"/>
</dbReference>
<dbReference type="InterPro" id="IPR007863">
    <property type="entry name" value="Peptidase_M16_C"/>
</dbReference>
<keyword evidence="3" id="KW-0679">Respiratory chain</keyword>
<dbReference type="InterPro" id="IPR011249">
    <property type="entry name" value="Metalloenz_LuxS/M16"/>
</dbReference>
<dbReference type="PANTHER" id="PTHR11851:SF209">
    <property type="entry name" value="CYTOCHROME B-C1 COMPLEX SUBUNIT 2, MITOCHONDRIAL"/>
    <property type="match status" value="1"/>
</dbReference>
<dbReference type="AlphaFoldDB" id="A0A0J9X983"/>
<evidence type="ECO:0000256" key="4">
    <source>
        <dbReference type="ARBA" id="ARBA00022792"/>
    </source>
</evidence>
<keyword evidence="5" id="KW-0809">Transit peptide</keyword>
<dbReference type="Proteomes" id="UP000242525">
    <property type="component" value="Unassembled WGS sequence"/>
</dbReference>
<keyword evidence="6" id="KW-0249">Electron transport</keyword>
<proteinExistence type="inferred from homology"/>
<feature type="domain" description="Peptidase M16 N-terminal" evidence="14">
    <location>
        <begin position="30"/>
        <end position="172"/>
    </location>
</feature>
<evidence type="ECO:0000256" key="9">
    <source>
        <dbReference type="ARBA" id="ARBA00038146"/>
    </source>
</evidence>
<evidence type="ECO:0000259" key="15">
    <source>
        <dbReference type="Pfam" id="PF05193"/>
    </source>
</evidence>
<dbReference type="PANTHER" id="PTHR11851">
    <property type="entry name" value="METALLOPROTEASE"/>
    <property type="match status" value="1"/>
</dbReference>
<evidence type="ECO:0000256" key="11">
    <source>
        <dbReference type="ARBA" id="ARBA00041372"/>
    </source>
</evidence>
<reference evidence="16" key="1">
    <citation type="submission" date="2014-03" db="EMBL/GenBank/DDBJ databases">
        <authorList>
            <person name="Casaregola S."/>
        </authorList>
    </citation>
    <scope>NUCLEOTIDE SEQUENCE [LARGE SCALE GENOMIC DNA]</scope>
    <source>
        <strain evidence="16">CLIB 918</strain>
    </source>
</reference>
<protein>
    <recommendedName>
        <fullName evidence="10">Cytochrome b-c1 complex subunit 2, mitochondrial</fullName>
    </recommendedName>
    <alternativeName>
        <fullName evidence="12">Complex III subunit 2</fullName>
    </alternativeName>
    <alternativeName>
        <fullName evidence="11">Core protein II</fullName>
    </alternativeName>
    <alternativeName>
        <fullName evidence="13">Ubiquinol-cytochrome-c reductase complex core protein 2</fullName>
    </alternativeName>
</protein>
<keyword evidence="8" id="KW-0472">Membrane</keyword>
<evidence type="ECO:0000256" key="6">
    <source>
        <dbReference type="ARBA" id="ARBA00022982"/>
    </source>
</evidence>
<dbReference type="SUPFAM" id="SSF63411">
    <property type="entry name" value="LuxS/MPP-like metallohydrolase"/>
    <property type="match status" value="2"/>
</dbReference>
<evidence type="ECO:0000256" key="7">
    <source>
        <dbReference type="ARBA" id="ARBA00023128"/>
    </source>
</evidence>
<evidence type="ECO:0000313" key="17">
    <source>
        <dbReference type="Proteomes" id="UP000242525"/>
    </source>
</evidence>
<keyword evidence="2" id="KW-0813">Transport</keyword>
<evidence type="ECO:0000256" key="2">
    <source>
        <dbReference type="ARBA" id="ARBA00022448"/>
    </source>
</evidence>
<evidence type="ECO:0000256" key="8">
    <source>
        <dbReference type="ARBA" id="ARBA00023136"/>
    </source>
</evidence>
<evidence type="ECO:0000256" key="3">
    <source>
        <dbReference type="ARBA" id="ARBA00022660"/>
    </source>
</evidence>
<evidence type="ECO:0000256" key="1">
    <source>
        <dbReference type="ARBA" id="ARBA00004443"/>
    </source>
</evidence>
<dbReference type="Pfam" id="PF00675">
    <property type="entry name" value="Peptidase_M16"/>
    <property type="match status" value="1"/>
</dbReference>
<dbReference type="EMBL" id="CCBN010000005">
    <property type="protein sequence ID" value="CDO53738.1"/>
    <property type="molecule type" value="Genomic_DNA"/>
</dbReference>
<keyword evidence="7" id="KW-0496">Mitochondrion</keyword>
<dbReference type="FunFam" id="3.30.830.10:FF:000021">
    <property type="entry name" value="Cytochrome b-c1 complex subunit 2"/>
    <property type="match status" value="1"/>
</dbReference>
<comment type="similarity">
    <text evidence="9">Belongs to the peptidase M16 family. UQCRC2/QCR2 subfamily.</text>
</comment>
<dbReference type="InterPro" id="IPR011765">
    <property type="entry name" value="Pept_M16_N"/>
</dbReference>
<keyword evidence="4" id="KW-0999">Mitochondrion inner membrane</keyword>
<name>A0A0J9X983_GEOCN</name>
<evidence type="ECO:0000256" key="12">
    <source>
        <dbReference type="ARBA" id="ARBA00041778"/>
    </source>
</evidence>
<dbReference type="InterPro" id="IPR050361">
    <property type="entry name" value="MPP/UQCRC_Complex"/>
</dbReference>
<accession>A0A0J9X983</accession>
<organism evidence="16 17">
    <name type="scientific">Geotrichum candidum</name>
    <name type="common">Oospora lactis</name>
    <name type="synonym">Dipodascus geotrichum</name>
    <dbReference type="NCBI Taxonomy" id="1173061"/>
    <lineage>
        <taxon>Eukaryota</taxon>
        <taxon>Fungi</taxon>
        <taxon>Dikarya</taxon>
        <taxon>Ascomycota</taxon>
        <taxon>Saccharomycotina</taxon>
        <taxon>Dipodascomycetes</taxon>
        <taxon>Dipodascales</taxon>
        <taxon>Dipodascaceae</taxon>
        <taxon>Geotrichum</taxon>
    </lineage>
</organism>
<evidence type="ECO:0000256" key="13">
    <source>
        <dbReference type="ARBA" id="ARBA00042707"/>
    </source>
</evidence>
<feature type="domain" description="Peptidase M16 C-terminal" evidence="15">
    <location>
        <begin position="178"/>
        <end position="346"/>
    </location>
</feature>
<evidence type="ECO:0000256" key="5">
    <source>
        <dbReference type="ARBA" id="ARBA00022946"/>
    </source>
</evidence>
<keyword evidence="17" id="KW-1185">Reference proteome</keyword>
<gene>
    <name evidence="16" type="ORF">BN980_GECA05s06412g</name>
</gene>